<comment type="similarity">
    <text evidence="1">Belongs to the TBP family.</text>
</comment>
<dbReference type="Gene3D" id="3.30.310.10">
    <property type="entry name" value="TATA-Binding Protein"/>
    <property type="match status" value="2"/>
</dbReference>
<reference evidence="5 6" key="1">
    <citation type="submission" date="2017-10" db="EMBL/GenBank/DDBJ databases">
        <title>Development of genomic resources for the powdery mildew, Erysiphe pulchra.</title>
        <authorList>
            <person name="Wadl P.A."/>
            <person name="Mack B.M."/>
            <person name="Moore G."/>
            <person name="Beltz S.B."/>
        </authorList>
    </citation>
    <scope>NUCLEOTIDE SEQUENCE [LARGE SCALE GENOMIC DNA]</scope>
    <source>
        <strain evidence="5">Cflorida</strain>
    </source>
</reference>
<evidence type="ECO:0000256" key="2">
    <source>
        <dbReference type="ARBA" id="ARBA00023125"/>
    </source>
</evidence>
<sequence length="479" mass="55351">MQPTIQNIVITANLNVPLDVKNIALHKGKYNERMNIAIIKIDKPKSTKNESDAYKACFEFEKKIGFKTHLTEFRIQNITASCNLQFPIDLYKLYGILPNSVYEPELFPALTFRLSYPKEDNLPSPIRRCKDYNFDCVINVAVSIMRLIKQNKQLPIWNIDDSVNQKQLSRHGSLLPNSIRCIICGPSNCGKTNLMLSLLYSINGLKFQNVYLFSKTIFQPKYQTLAKILNPIDEIGFYFFNNNVDVPHPSSAKSNSIFIFDDIACDKQNNWNRRFLSVSKLCPNSEAFDNANLLVLFKQDNTNIKRLYDDHVNSDMTFKEFKSLCDHCWKRKYGFIVIDKDRDMNDGRYRCGFDIANDIEKSTSNIKEKYLTLKRHLAENDEYLNRTFNPITKHLKLITDNFTNSQQSFDSSASEDFKFIMPQEASTPFKPQSIFSSATPQQNSPQVVQQFSTKRLLDKKNSSIPQKIPPSSSFFVTKR</sequence>
<evidence type="ECO:0000256" key="4">
    <source>
        <dbReference type="SAM" id="MobiDB-lite"/>
    </source>
</evidence>
<feature type="region of interest" description="Disordered" evidence="4">
    <location>
        <begin position="458"/>
        <end position="479"/>
    </location>
</feature>
<dbReference type="InterPro" id="IPR012295">
    <property type="entry name" value="TBP_dom_sf"/>
</dbReference>
<feature type="compositionally biased region" description="Low complexity" evidence="4">
    <location>
        <begin position="462"/>
        <end position="473"/>
    </location>
</feature>
<dbReference type="PANTHER" id="PTHR10126">
    <property type="entry name" value="TATA-BOX BINDING PROTEIN"/>
    <property type="match status" value="1"/>
</dbReference>
<dbReference type="OrthoDB" id="6599171at2759"/>
<dbReference type="GO" id="GO:0006352">
    <property type="term" value="P:DNA-templated transcription initiation"/>
    <property type="evidence" value="ECO:0007669"/>
    <property type="project" value="InterPro"/>
</dbReference>
<feature type="region of interest" description="Disordered" evidence="4">
    <location>
        <begin position="430"/>
        <end position="449"/>
    </location>
</feature>
<dbReference type="InterPro" id="IPR000814">
    <property type="entry name" value="TBP"/>
</dbReference>
<gene>
    <name evidence="5" type="ORF">EPUL_005170</name>
</gene>
<proteinExistence type="inferred from homology"/>
<evidence type="ECO:0000256" key="3">
    <source>
        <dbReference type="ARBA" id="ARBA00023163"/>
    </source>
</evidence>
<comment type="caution">
    <text evidence="5">The sequence shown here is derived from an EMBL/GenBank/DDBJ whole genome shotgun (WGS) entry which is preliminary data.</text>
</comment>
<dbReference type="GO" id="GO:0003677">
    <property type="term" value="F:DNA binding"/>
    <property type="evidence" value="ECO:0007669"/>
    <property type="project" value="UniProtKB-KW"/>
</dbReference>
<evidence type="ECO:0000256" key="1">
    <source>
        <dbReference type="ARBA" id="ARBA00005560"/>
    </source>
</evidence>
<keyword evidence="3" id="KW-0804">Transcription</keyword>
<keyword evidence="6" id="KW-1185">Reference proteome</keyword>
<protein>
    <submittedName>
        <fullName evidence="5">Uncharacterized protein</fullName>
    </submittedName>
</protein>
<dbReference type="SUPFAM" id="SSF55945">
    <property type="entry name" value="TATA-box binding protein-like"/>
    <property type="match status" value="1"/>
</dbReference>
<organism evidence="5 6">
    <name type="scientific">Erysiphe pulchra</name>
    <dbReference type="NCBI Taxonomy" id="225359"/>
    <lineage>
        <taxon>Eukaryota</taxon>
        <taxon>Fungi</taxon>
        <taxon>Dikarya</taxon>
        <taxon>Ascomycota</taxon>
        <taxon>Pezizomycotina</taxon>
        <taxon>Leotiomycetes</taxon>
        <taxon>Erysiphales</taxon>
        <taxon>Erysiphaceae</taxon>
        <taxon>Erysiphe</taxon>
    </lineage>
</organism>
<evidence type="ECO:0000313" key="6">
    <source>
        <dbReference type="Proteomes" id="UP000237438"/>
    </source>
</evidence>
<dbReference type="Pfam" id="PF00352">
    <property type="entry name" value="TBP"/>
    <property type="match status" value="1"/>
</dbReference>
<name>A0A2S4PLW8_9PEZI</name>
<dbReference type="Proteomes" id="UP000237438">
    <property type="component" value="Unassembled WGS sequence"/>
</dbReference>
<dbReference type="STRING" id="225359.A0A2S4PLW8"/>
<dbReference type="AlphaFoldDB" id="A0A2S4PLW8"/>
<evidence type="ECO:0000313" key="5">
    <source>
        <dbReference type="EMBL" id="POS83001.1"/>
    </source>
</evidence>
<accession>A0A2S4PLW8</accession>
<dbReference type="EMBL" id="PEDP01001999">
    <property type="protein sequence ID" value="POS83001.1"/>
    <property type="molecule type" value="Genomic_DNA"/>
</dbReference>
<keyword evidence="2" id="KW-0238">DNA-binding</keyword>